<keyword evidence="1" id="KW-1003">Cell membrane</keyword>
<feature type="domain" description="DUF306" evidence="7">
    <location>
        <begin position="215"/>
        <end position="320"/>
    </location>
</feature>
<evidence type="ECO:0000313" key="9">
    <source>
        <dbReference type="Proteomes" id="UP001268256"/>
    </source>
</evidence>
<comment type="caution">
    <text evidence="8">The sequence shown here is derived from an EMBL/GenBank/DDBJ whole genome shotgun (WGS) entry which is preliminary data.</text>
</comment>
<evidence type="ECO:0000256" key="2">
    <source>
        <dbReference type="ARBA" id="ARBA00022729"/>
    </source>
</evidence>
<dbReference type="InterPro" id="IPR053147">
    <property type="entry name" value="Hsp_HslJ-like"/>
</dbReference>
<name>A0AAE4JYX4_9CYAN</name>
<keyword evidence="9" id="KW-1185">Reference proteome</keyword>
<dbReference type="InterPro" id="IPR038670">
    <property type="entry name" value="HslJ-like_sf"/>
</dbReference>
<dbReference type="Proteomes" id="UP001268256">
    <property type="component" value="Unassembled WGS sequence"/>
</dbReference>
<evidence type="ECO:0000256" key="3">
    <source>
        <dbReference type="ARBA" id="ARBA00023136"/>
    </source>
</evidence>
<dbReference type="Pfam" id="PF14041">
    <property type="entry name" value="Lipoprotein_21"/>
    <property type="match status" value="1"/>
</dbReference>
<evidence type="ECO:0000259" key="7">
    <source>
        <dbReference type="Pfam" id="PF03724"/>
    </source>
</evidence>
<evidence type="ECO:0000256" key="6">
    <source>
        <dbReference type="SAM" id="SignalP"/>
    </source>
</evidence>
<evidence type="ECO:0000256" key="5">
    <source>
        <dbReference type="ARBA" id="ARBA00023288"/>
    </source>
</evidence>
<keyword evidence="3" id="KW-0472">Membrane</keyword>
<keyword evidence="4" id="KW-0564">Palmitate</keyword>
<dbReference type="PANTHER" id="PTHR35535">
    <property type="entry name" value="HEAT SHOCK PROTEIN HSLJ"/>
    <property type="match status" value="1"/>
</dbReference>
<keyword evidence="2 6" id="KW-0732">Signal</keyword>
<feature type="signal peptide" evidence="6">
    <location>
        <begin position="1"/>
        <end position="27"/>
    </location>
</feature>
<dbReference type="AlphaFoldDB" id="A0AAE4JYX4"/>
<sequence length="327" mass="35637">MMSHPFRLAITGLVSTVLSGVPLATLAQAPSDPSSWLDQPLTNWNRPTSDFPALPKPLPATNISQCVSQIRQPSLDAERAVVAKGWKLFGPLQTYDTTQLFLATSGFDGMCRPMGFQAFVYVEGRYAGTLSPVLMDSRSDGVLYAPYLNSGSEINVEFARYRSTDPLCCPSGKSFVTFKIRPDEVPDLIATTVTTTENNGNNSTPVSTSSPSMVLAGPKWYLQAIGNQRIPLEQVKANPPYVEFNASEQRYFGSGGCNRFTGGFRGTGNALKLGPAASTKMACLQGNVQEIESQFFQAMGKVTRYEIQGNTLRLYAQNQLALVFQSR</sequence>
<evidence type="ECO:0000256" key="1">
    <source>
        <dbReference type="ARBA" id="ARBA00022475"/>
    </source>
</evidence>
<dbReference type="InterPro" id="IPR025971">
    <property type="entry name" value="LppP/LprE"/>
</dbReference>
<dbReference type="Gene3D" id="2.40.128.270">
    <property type="match status" value="1"/>
</dbReference>
<dbReference type="EMBL" id="JAVMIP010000012">
    <property type="protein sequence ID" value="MDS3861479.1"/>
    <property type="molecule type" value="Genomic_DNA"/>
</dbReference>
<dbReference type="PANTHER" id="PTHR35535:SF2">
    <property type="entry name" value="DUF306 DOMAIN-CONTAINING PROTEIN"/>
    <property type="match status" value="1"/>
</dbReference>
<keyword evidence="5" id="KW-0449">Lipoprotein</keyword>
<dbReference type="Pfam" id="PF03724">
    <property type="entry name" value="META"/>
    <property type="match status" value="1"/>
</dbReference>
<accession>A0AAE4JYX4</accession>
<evidence type="ECO:0000313" key="8">
    <source>
        <dbReference type="EMBL" id="MDS3861479.1"/>
    </source>
</evidence>
<protein>
    <submittedName>
        <fullName evidence="8">META domain-containing protein</fullName>
    </submittedName>
</protein>
<reference evidence="9" key="1">
    <citation type="submission" date="2023-07" db="EMBL/GenBank/DDBJ databases">
        <authorList>
            <person name="Luz R."/>
            <person name="Cordeiro R."/>
            <person name="Fonseca A."/>
            <person name="Goncalves V."/>
        </authorList>
    </citation>
    <scope>NUCLEOTIDE SEQUENCE [LARGE SCALE GENOMIC DNA]</scope>
    <source>
        <strain evidence="9">BACA0444</strain>
    </source>
</reference>
<gene>
    <name evidence="8" type="ORF">RIF25_11745</name>
</gene>
<evidence type="ECO:0000256" key="4">
    <source>
        <dbReference type="ARBA" id="ARBA00023139"/>
    </source>
</evidence>
<dbReference type="InterPro" id="IPR005184">
    <property type="entry name" value="DUF306_Meta_HslJ"/>
</dbReference>
<feature type="chain" id="PRO_5042233446" evidence="6">
    <location>
        <begin position="28"/>
        <end position="327"/>
    </location>
</feature>
<proteinExistence type="predicted"/>
<organism evidence="8 9">
    <name type="scientific">Pseudocalidococcus azoricus BACA0444</name>
    <dbReference type="NCBI Taxonomy" id="2918990"/>
    <lineage>
        <taxon>Bacteria</taxon>
        <taxon>Bacillati</taxon>
        <taxon>Cyanobacteriota</taxon>
        <taxon>Cyanophyceae</taxon>
        <taxon>Acaryochloridales</taxon>
        <taxon>Thermosynechococcaceae</taxon>
        <taxon>Pseudocalidococcus</taxon>
        <taxon>Pseudocalidococcus azoricus</taxon>
    </lineage>
</organism>